<name>A0A0W0X0E1_9GAMM</name>
<dbReference type="Gene3D" id="1.20.120.1870">
    <property type="entry name" value="Fic/DOC protein, Fido domain"/>
    <property type="match status" value="1"/>
</dbReference>
<dbReference type="Pfam" id="PF02661">
    <property type="entry name" value="Fic"/>
    <property type="match status" value="1"/>
</dbReference>
<dbReference type="InterPro" id="IPR003812">
    <property type="entry name" value="Fido"/>
</dbReference>
<gene>
    <name evidence="2" type="ORF">Loak_1738</name>
</gene>
<evidence type="ECO:0000313" key="3">
    <source>
        <dbReference type="Proteomes" id="UP000054858"/>
    </source>
</evidence>
<protein>
    <submittedName>
        <fullName evidence="2">Prophage maintenance system killer protein</fullName>
    </submittedName>
</protein>
<feature type="domain" description="Fido" evidence="1">
    <location>
        <begin position="6"/>
        <end position="88"/>
    </location>
</feature>
<evidence type="ECO:0000313" key="2">
    <source>
        <dbReference type="EMBL" id="KTD38062.1"/>
    </source>
</evidence>
<organism evidence="2 3">
    <name type="scientific">Legionella oakridgensis</name>
    <dbReference type="NCBI Taxonomy" id="29423"/>
    <lineage>
        <taxon>Bacteria</taxon>
        <taxon>Pseudomonadati</taxon>
        <taxon>Pseudomonadota</taxon>
        <taxon>Gammaproteobacteria</taxon>
        <taxon>Legionellales</taxon>
        <taxon>Legionellaceae</taxon>
        <taxon>Legionella</taxon>
    </lineage>
</organism>
<dbReference type="GO" id="GO:0016301">
    <property type="term" value="F:kinase activity"/>
    <property type="evidence" value="ECO:0007669"/>
    <property type="project" value="InterPro"/>
</dbReference>
<dbReference type="PATRIC" id="fig|29423.5.peg.1821"/>
<evidence type="ECO:0000259" key="1">
    <source>
        <dbReference type="Pfam" id="PF02661"/>
    </source>
</evidence>
<dbReference type="InterPro" id="IPR053737">
    <property type="entry name" value="Type_II_TA_Toxin"/>
</dbReference>
<dbReference type="InterPro" id="IPR006440">
    <property type="entry name" value="Doc"/>
</dbReference>
<comment type="caution">
    <text evidence="2">The sequence shown here is derived from an EMBL/GenBank/DDBJ whole genome shotgun (WGS) entry which is preliminary data.</text>
</comment>
<proteinExistence type="predicted"/>
<dbReference type="RefSeq" id="WP_025385724.1">
    <property type="nucleotide sequence ID" value="NZ_LCUA01000004.1"/>
</dbReference>
<dbReference type="EMBL" id="LNYP01000029">
    <property type="protein sequence ID" value="KTD38062.1"/>
    <property type="molecule type" value="Genomic_DNA"/>
</dbReference>
<accession>A0A0W0X0E1</accession>
<reference evidence="2 3" key="1">
    <citation type="submission" date="2015-11" db="EMBL/GenBank/DDBJ databases">
        <title>Genomic analysis of 38 Legionella species identifies large and diverse effector repertoires.</title>
        <authorList>
            <person name="Burstein D."/>
            <person name="Amaro F."/>
            <person name="Zusman T."/>
            <person name="Lifshitz Z."/>
            <person name="Cohen O."/>
            <person name="Gilbert J.A."/>
            <person name="Pupko T."/>
            <person name="Shuman H.A."/>
            <person name="Segal G."/>
        </authorList>
    </citation>
    <scope>NUCLEOTIDE SEQUENCE [LARGE SCALE GENOMIC DNA]</scope>
    <source>
        <strain evidence="2 3">Oak Ridge-10</strain>
    </source>
</reference>
<sequence>MKELTYLNLQDIITLNEVILKHYPDEPTGLAKDKSLEATLNRITNHVHYNGVTGIFDIAALYAECLACQQCFNSANKRTALGSMIIFLLLNEMELNVQNDRASDMIVLLANGLVTTKELSLWLKFHCSYKPEEE</sequence>
<dbReference type="PANTHER" id="PTHR39426:SF1">
    <property type="entry name" value="HOMOLOGY TO DEATH-ON-CURING PROTEIN OF PHAGE P1"/>
    <property type="match status" value="1"/>
</dbReference>
<dbReference type="AlphaFoldDB" id="A0A0W0X0E1"/>
<dbReference type="NCBIfam" id="TIGR01550">
    <property type="entry name" value="DOC_P1"/>
    <property type="match status" value="1"/>
</dbReference>
<dbReference type="PANTHER" id="PTHR39426">
    <property type="entry name" value="HOMOLOGY TO DEATH-ON-CURING PROTEIN OF PHAGE P1"/>
    <property type="match status" value="1"/>
</dbReference>
<dbReference type="Proteomes" id="UP000054858">
    <property type="component" value="Unassembled WGS sequence"/>
</dbReference>